<dbReference type="RefSeq" id="WP_026850131.1">
    <property type="nucleotide sequence ID" value="NZ_CP011454.1"/>
</dbReference>
<evidence type="ECO:0000313" key="4">
    <source>
        <dbReference type="Proteomes" id="UP000076404"/>
    </source>
</evidence>
<protein>
    <recommendedName>
        <fullName evidence="2">Amidohydrolase-related domain-containing protein</fullName>
    </recommendedName>
</protein>
<dbReference type="AlphaFoldDB" id="A0A143BI66"/>
<dbReference type="STRING" id="1379270.GEMMAAP_04015"/>
<dbReference type="SUPFAM" id="SSF51338">
    <property type="entry name" value="Composite domain of metallo-dependent hydrolases"/>
    <property type="match status" value="1"/>
</dbReference>
<dbReference type="InterPro" id="IPR011059">
    <property type="entry name" value="Metal-dep_hydrolase_composite"/>
</dbReference>
<dbReference type="GO" id="GO:0016810">
    <property type="term" value="F:hydrolase activity, acting on carbon-nitrogen (but not peptide) bonds"/>
    <property type="evidence" value="ECO:0007669"/>
    <property type="project" value="InterPro"/>
</dbReference>
<dbReference type="OrthoDB" id="9807210at2"/>
<organism evidence="3 4">
    <name type="scientific">Gemmatimonas phototrophica</name>
    <dbReference type="NCBI Taxonomy" id="1379270"/>
    <lineage>
        <taxon>Bacteria</taxon>
        <taxon>Pseudomonadati</taxon>
        <taxon>Gemmatimonadota</taxon>
        <taxon>Gemmatimonadia</taxon>
        <taxon>Gemmatimonadales</taxon>
        <taxon>Gemmatimonadaceae</taxon>
        <taxon>Gemmatimonas</taxon>
    </lineage>
</organism>
<accession>A0A143BI66</accession>
<dbReference type="PANTHER" id="PTHR43794">
    <property type="entry name" value="AMINOHYDROLASE SSNA-RELATED"/>
    <property type="match status" value="1"/>
</dbReference>
<dbReference type="eggNOG" id="COG0402">
    <property type="taxonomic scope" value="Bacteria"/>
</dbReference>
<dbReference type="SUPFAM" id="SSF51556">
    <property type="entry name" value="Metallo-dependent hydrolases"/>
    <property type="match status" value="1"/>
</dbReference>
<dbReference type="Pfam" id="PF01979">
    <property type="entry name" value="Amidohydro_1"/>
    <property type="match status" value="1"/>
</dbReference>
<dbReference type="EMBL" id="CP011454">
    <property type="protein sequence ID" value="AMW04232.1"/>
    <property type="molecule type" value="Genomic_DNA"/>
</dbReference>
<dbReference type="Proteomes" id="UP000076404">
    <property type="component" value="Chromosome"/>
</dbReference>
<evidence type="ECO:0000313" key="3">
    <source>
        <dbReference type="EMBL" id="AMW04232.1"/>
    </source>
</evidence>
<evidence type="ECO:0000256" key="1">
    <source>
        <dbReference type="ARBA" id="ARBA00022801"/>
    </source>
</evidence>
<dbReference type="InterPro" id="IPR032466">
    <property type="entry name" value="Metal_Hydrolase"/>
</dbReference>
<dbReference type="InterPro" id="IPR050287">
    <property type="entry name" value="MTA/SAH_deaminase"/>
</dbReference>
<dbReference type="PANTHER" id="PTHR43794:SF11">
    <property type="entry name" value="AMIDOHYDROLASE-RELATED DOMAIN-CONTAINING PROTEIN"/>
    <property type="match status" value="1"/>
</dbReference>
<reference evidence="3 4" key="1">
    <citation type="journal article" date="2014" name="Proc. Natl. Acad. Sci. U.S.A.">
        <title>Functional type 2 photosynthetic reaction centers found in the rare bacterial phylum Gemmatimonadetes.</title>
        <authorList>
            <person name="Zeng Y."/>
            <person name="Feng F."/>
            <person name="Medova H."/>
            <person name="Dean J."/>
            <person name="Koblizek M."/>
        </authorList>
    </citation>
    <scope>NUCLEOTIDE SEQUENCE [LARGE SCALE GENOMIC DNA]</scope>
    <source>
        <strain evidence="3 4">AP64</strain>
    </source>
</reference>
<dbReference type="Gene3D" id="3.20.20.140">
    <property type="entry name" value="Metal-dependent hydrolases"/>
    <property type="match status" value="1"/>
</dbReference>
<evidence type="ECO:0000259" key="2">
    <source>
        <dbReference type="Pfam" id="PF01979"/>
    </source>
</evidence>
<dbReference type="KEGG" id="gph:GEMMAAP_04015"/>
<dbReference type="InterPro" id="IPR006680">
    <property type="entry name" value="Amidohydro-rel"/>
</dbReference>
<proteinExistence type="predicted"/>
<keyword evidence="4" id="KW-1185">Reference proteome</keyword>
<feature type="domain" description="Amidohydrolase-related" evidence="2">
    <location>
        <begin position="60"/>
        <end position="423"/>
    </location>
</feature>
<sequence>MSPAHTLYTADWVLPMVTPPLPQGAVLVRDGQIAWVGPAAHATAHMPADTPVHALGTVALMPGLVNAHSHLELTGLRGFLEGLDFREWLRTLTIVRRDLLSEDDLLDASRLGIAEALRHGITTLADCTDSALPLAAMRELGVRGIGYVEVFGPDPLQCDESMARLRQRVAVLRAADTSLVRTGVSPHAPYTVSATLFAATAAFARAEELPMAVHVGESAAESAFVVEGTGPFAVRLRERGIAVAPQALSPIALLEDTGVLAARPLLVHVIRADDRDFARIADHGATIVHCPISNAKLGHGIAPLDRMLAHGIATGLGSDSVASNDRMHLLDEARQATLFHAVRSGSPDSLSAHDALGLATHGGARALGLGDTIGTIEPGKAADLAAFALDGTDIQPVHDPAVALVHALAGRATALLVMVAGRVLVRDGQLQAASADWEARQRVTAARLGEWRQRRSQ</sequence>
<name>A0A143BI66_9BACT</name>
<reference evidence="3 4" key="2">
    <citation type="journal article" date="2016" name="Environ. Microbiol. Rep.">
        <title>Metagenomic evidence for the presence of phototrophic Gemmatimonadetes bacteria in diverse environments.</title>
        <authorList>
            <person name="Zeng Y."/>
            <person name="Baumbach J."/>
            <person name="Barbosa E.G."/>
            <person name="Azevedo V."/>
            <person name="Zhang C."/>
            <person name="Koblizek M."/>
        </authorList>
    </citation>
    <scope>NUCLEOTIDE SEQUENCE [LARGE SCALE GENOMIC DNA]</scope>
    <source>
        <strain evidence="3 4">AP64</strain>
    </source>
</reference>
<dbReference type="Gene3D" id="2.30.40.10">
    <property type="entry name" value="Urease, subunit C, domain 1"/>
    <property type="match status" value="1"/>
</dbReference>
<keyword evidence="1" id="KW-0378">Hydrolase</keyword>
<gene>
    <name evidence="3" type="ORF">GEMMAAP_04015</name>
</gene>